<name>A0A1T4WF66_9GAMM</name>
<accession>A0A1T4WF66</accession>
<dbReference type="Proteomes" id="UP000190162">
    <property type="component" value="Unassembled WGS sequence"/>
</dbReference>
<reference evidence="4" key="1">
    <citation type="submission" date="2017-02" db="EMBL/GenBank/DDBJ databases">
        <authorList>
            <person name="Varghese N."/>
            <person name="Submissions S."/>
        </authorList>
    </citation>
    <scope>NUCLEOTIDE SEQUENCE [LARGE SCALE GENOMIC DNA]</scope>
    <source>
        <strain evidence="4">DSM 22720</strain>
    </source>
</reference>
<keyword evidence="1" id="KW-0560">Oxidoreductase</keyword>
<protein>
    <submittedName>
        <fullName evidence="3">NAD binding domain of 6-phosphogluconate dehydrogenase</fullName>
    </submittedName>
</protein>
<dbReference type="InterPro" id="IPR011128">
    <property type="entry name" value="G3P_DH_NAD-dep_N"/>
</dbReference>
<sequence length="250" mass="27150">MIEYVNNNVKFCVLGAGNGGLAAAGHAKMAGFNVALWNRSFSRISHLVENPYLELAGKLNGTVALDKVTDDLADAIQGASVISVMTTCDAYEEIAVMLAPHLVDGQMVLLNSEGVGGGLLFNKTLVEAGNKNNILIGMADICVYGCKLTNNKSPLIKSIKNKIHFSTINPNHANAFLKVLNVIYPQFVDVKDPLATGLWFACGLHTVGMVLNAERIRRGEDFLFYVEGFTPEIARYLKALDGLCCLNRWN</sequence>
<dbReference type="PANTHER" id="PTHR38015">
    <property type="entry name" value="BLR6086 PROTEIN"/>
    <property type="match status" value="1"/>
</dbReference>
<dbReference type="RefSeq" id="WP_078754842.1">
    <property type="nucleotide sequence ID" value="NZ_FUXU01000214.1"/>
</dbReference>
<evidence type="ECO:0000313" key="3">
    <source>
        <dbReference type="EMBL" id="SKA75920.1"/>
    </source>
</evidence>
<proteinExistence type="predicted"/>
<dbReference type="SUPFAM" id="SSF51735">
    <property type="entry name" value="NAD(P)-binding Rossmann-fold domains"/>
    <property type="match status" value="1"/>
</dbReference>
<dbReference type="InterPro" id="IPR008927">
    <property type="entry name" value="6-PGluconate_DH-like_C_sf"/>
</dbReference>
<dbReference type="SUPFAM" id="SSF48179">
    <property type="entry name" value="6-phosphogluconate dehydrogenase C-terminal domain-like"/>
    <property type="match status" value="1"/>
</dbReference>
<dbReference type="GO" id="GO:0046168">
    <property type="term" value="P:glycerol-3-phosphate catabolic process"/>
    <property type="evidence" value="ECO:0007669"/>
    <property type="project" value="InterPro"/>
</dbReference>
<keyword evidence="4" id="KW-1185">Reference proteome</keyword>
<evidence type="ECO:0000313" key="4">
    <source>
        <dbReference type="Proteomes" id="UP000190162"/>
    </source>
</evidence>
<dbReference type="GO" id="GO:0051287">
    <property type="term" value="F:NAD binding"/>
    <property type="evidence" value="ECO:0007669"/>
    <property type="project" value="InterPro"/>
</dbReference>
<dbReference type="Pfam" id="PF01210">
    <property type="entry name" value="NAD_Gly3P_dh_N"/>
    <property type="match status" value="1"/>
</dbReference>
<gene>
    <name evidence="3" type="ORF">SAMN02745132_04908</name>
</gene>
<organism evidence="3 4">
    <name type="scientific">Enterovibrio nigricans DSM 22720</name>
    <dbReference type="NCBI Taxonomy" id="1121868"/>
    <lineage>
        <taxon>Bacteria</taxon>
        <taxon>Pseudomonadati</taxon>
        <taxon>Pseudomonadota</taxon>
        <taxon>Gammaproteobacteria</taxon>
        <taxon>Vibrionales</taxon>
        <taxon>Vibrionaceae</taxon>
        <taxon>Enterovibrio</taxon>
    </lineage>
</organism>
<dbReference type="Gene3D" id="1.10.1040.10">
    <property type="entry name" value="N-(1-d-carboxylethyl)-l-norvaline Dehydrogenase, domain 2"/>
    <property type="match status" value="1"/>
</dbReference>
<dbReference type="AlphaFoldDB" id="A0A1T4WF66"/>
<dbReference type="InterPro" id="IPR036291">
    <property type="entry name" value="NAD(P)-bd_dom_sf"/>
</dbReference>
<evidence type="ECO:0000256" key="1">
    <source>
        <dbReference type="ARBA" id="ARBA00023002"/>
    </source>
</evidence>
<evidence type="ECO:0000259" key="2">
    <source>
        <dbReference type="Pfam" id="PF01210"/>
    </source>
</evidence>
<dbReference type="InterPro" id="IPR051729">
    <property type="entry name" value="Opine/Lysopine_DH"/>
</dbReference>
<feature type="domain" description="Glycerol-3-phosphate dehydrogenase NAD-dependent N-terminal" evidence="2">
    <location>
        <begin position="11"/>
        <end position="115"/>
    </location>
</feature>
<dbReference type="PANTHER" id="PTHR38015:SF1">
    <property type="entry name" value="OPINE DEHYDROGENASE DOMAIN-CONTAINING PROTEIN"/>
    <property type="match status" value="1"/>
</dbReference>
<dbReference type="Gene3D" id="3.40.50.720">
    <property type="entry name" value="NAD(P)-binding Rossmann-like Domain"/>
    <property type="match status" value="1"/>
</dbReference>
<dbReference type="InterPro" id="IPR013328">
    <property type="entry name" value="6PGD_dom2"/>
</dbReference>
<dbReference type="GO" id="GO:0016616">
    <property type="term" value="F:oxidoreductase activity, acting on the CH-OH group of donors, NAD or NADP as acceptor"/>
    <property type="evidence" value="ECO:0007669"/>
    <property type="project" value="InterPro"/>
</dbReference>
<dbReference type="EMBL" id="FUXU01000214">
    <property type="protein sequence ID" value="SKA75920.1"/>
    <property type="molecule type" value="Genomic_DNA"/>
</dbReference>